<dbReference type="GO" id="GO:0003677">
    <property type="term" value="F:DNA binding"/>
    <property type="evidence" value="ECO:0007669"/>
    <property type="project" value="UniProtKB-KW"/>
</dbReference>
<dbReference type="SMART" id="SM00530">
    <property type="entry name" value="HTH_XRE"/>
    <property type="match status" value="1"/>
</dbReference>
<dbReference type="PROSITE" id="PS50943">
    <property type="entry name" value="HTH_CROC1"/>
    <property type="match status" value="1"/>
</dbReference>
<evidence type="ECO:0000256" key="4">
    <source>
        <dbReference type="HAMAP-Rule" id="MF_00584"/>
    </source>
</evidence>
<organism evidence="6">
    <name type="scientific">Staphylothermus marinus</name>
    <dbReference type="NCBI Taxonomy" id="2280"/>
    <lineage>
        <taxon>Archaea</taxon>
        <taxon>Thermoproteota</taxon>
        <taxon>Thermoprotei</taxon>
        <taxon>Desulfurococcales</taxon>
        <taxon>Desulfurococcaceae</taxon>
        <taxon>Staphylothermus</taxon>
    </lineage>
</organism>
<dbReference type="GO" id="GO:0003700">
    <property type="term" value="F:DNA-binding transcription factor activity"/>
    <property type="evidence" value="ECO:0007669"/>
    <property type="project" value="UniProtKB-UniRule"/>
</dbReference>
<dbReference type="Gene3D" id="1.10.260.40">
    <property type="entry name" value="lambda repressor-like DNA-binding domains"/>
    <property type="match status" value="1"/>
</dbReference>
<accession>A0A7C4NVG5</accession>
<evidence type="ECO:0000313" key="6">
    <source>
        <dbReference type="EMBL" id="HGQ74074.1"/>
    </source>
</evidence>
<sequence>MKKGFEEYFDKTLRVLEEAGFTANRVFYPQNRRSIDVVAYNKSIGFKLLVKITDDSENITHEEIGDLKKASKGLNAKPVVVANRVKNEKLDDDAVVFKKGIGVVSVELLRKYFKFGEKPVVAKIRGGYIARINSEALREERIKRGLSLGNLAELIGVSRKAVYDYEHGKINVSLITAIRLAEVLGENVFDGFDPFHEAILDDIQPDNPINRLEQEIYNICTKHNLVFYRLSETAVDYVLHGEGEAYSITIINESMNSGEDYEVKLNEAERITRVLEVKNIVVEKINDIVELKRVLRK</sequence>
<name>A0A7C4NVG5_STAMA</name>
<dbReference type="SUPFAM" id="SSF47413">
    <property type="entry name" value="lambda repressor-like DNA-binding domains"/>
    <property type="match status" value="1"/>
</dbReference>
<comment type="caution">
    <text evidence="6">The sequence shown here is derived from an EMBL/GenBank/DDBJ whole genome shotgun (WGS) entry which is preliminary data.</text>
</comment>
<keyword evidence="3 4" id="KW-0804">Transcription</keyword>
<gene>
    <name evidence="6" type="ORF">ENU20_03235</name>
</gene>
<dbReference type="AlphaFoldDB" id="A0A7C4NVG5"/>
<dbReference type="Gene3D" id="3.40.1350.10">
    <property type="match status" value="1"/>
</dbReference>
<evidence type="ECO:0000259" key="5">
    <source>
        <dbReference type="PROSITE" id="PS50943"/>
    </source>
</evidence>
<protein>
    <recommendedName>
        <fullName evidence="4">Putative HTH-type transcriptional regulatory protein ENU20_03235</fullName>
    </recommendedName>
</protein>
<reference evidence="6" key="1">
    <citation type="journal article" date="2020" name="mSystems">
        <title>Genome- and Community-Level Interaction Insights into Carbon Utilization and Element Cycling Functions of Hydrothermarchaeota in Hydrothermal Sediment.</title>
        <authorList>
            <person name="Zhou Z."/>
            <person name="Liu Y."/>
            <person name="Xu W."/>
            <person name="Pan J."/>
            <person name="Luo Z.H."/>
            <person name="Li M."/>
        </authorList>
    </citation>
    <scope>NUCLEOTIDE SEQUENCE [LARGE SCALE GENOMIC DNA]</scope>
    <source>
        <strain evidence="6">SpSt-648</strain>
    </source>
</reference>
<dbReference type="HAMAP" id="MF_00584">
    <property type="entry name" value="HTH_type_cro_C1"/>
    <property type="match status" value="1"/>
</dbReference>
<dbReference type="InterPro" id="IPR059051">
    <property type="entry name" value="MTH_967_PDDEXK"/>
</dbReference>
<dbReference type="CDD" id="cd00093">
    <property type="entry name" value="HTH_XRE"/>
    <property type="match status" value="1"/>
</dbReference>
<dbReference type="InterPro" id="IPR011856">
    <property type="entry name" value="tRNA_endonuc-like_dom_sf"/>
</dbReference>
<evidence type="ECO:0000256" key="3">
    <source>
        <dbReference type="ARBA" id="ARBA00023163"/>
    </source>
</evidence>
<proteinExistence type="inferred from homology"/>
<dbReference type="Pfam" id="PF26553">
    <property type="entry name" value="PDDEXK_19"/>
    <property type="match status" value="1"/>
</dbReference>
<keyword evidence="1 4" id="KW-0805">Transcription regulation</keyword>
<feature type="domain" description="HTH cro/C1-type" evidence="5">
    <location>
        <begin position="137"/>
        <end position="189"/>
    </location>
</feature>
<evidence type="ECO:0000256" key="1">
    <source>
        <dbReference type="ARBA" id="ARBA00023015"/>
    </source>
</evidence>
<evidence type="ECO:0000256" key="2">
    <source>
        <dbReference type="ARBA" id="ARBA00023125"/>
    </source>
</evidence>
<keyword evidence="2 4" id="KW-0238">DNA-binding</keyword>
<dbReference type="EMBL" id="DTBP01000020">
    <property type="protein sequence ID" value="HGQ74074.1"/>
    <property type="molecule type" value="Genomic_DNA"/>
</dbReference>
<dbReference type="Pfam" id="PF01381">
    <property type="entry name" value="HTH_3"/>
    <property type="match status" value="1"/>
</dbReference>
<dbReference type="InterPro" id="IPR001387">
    <property type="entry name" value="Cro/C1-type_HTH"/>
</dbReference>
<dbReference type="InterPro" id="IPR020886">
    <property type="entry name" value="MTH_967-like"/>
</dbReference>
<dbReference type="InterPro" id="IPR010982">
    <property type="entry name" value="Lambda_DNA-bd_dom_sf"/>
</dbReference>